<sequence length="69" mass="8362">MALCKRMRTPNNDERAHLYQKLQNKFADGRMKSERLVVARIQRQACCDRQRLEKKVEAFTQRCRRNLPR</sequence>
<evidence type="ECO:0000313" key="1">
    <source>
        <dbReference type="EMBL" id="AWP16009.1"/>
    </source>
</evidence>
<name>A0A2U9CJR6_SCOMX</name>
<dbReference type="Proteomes" id="UP000246464">
    <property type="component" value="Chromosome 17"/>
</dbReference>
<evidence type="ECO:0000313" key="2">
    <source>
        <dbReference type="Proteomes" id="UP000246464"/>
    </source>
</evidence>
<dbReference type="AlphaFoldDB" id="A0A2U9CJR6"/>
<protein>
    <submittedName>
        <fullName evidence="1">Uncharacterized protein</fullName>
    </submittedName>
</protein>
<reference evidence="1 2" key="1">
    <citation type="submission" date="2017-12" db="EMBL/GenBank/DDBJ databases">
        <title>Integrating genomic resources of turbot (Scophthalmus maximus) in depth evaluation of genetic and physical mapping variation across individuals.</title>
        <authorList>
            <person name="Martinez P."/>
        </authorList>
    </citation>
    <scope>NUCLEOTIDE SEQUENCE [LARGE SCALE GENOMIC DNA]</scope>
</reference>
<organism evidence="1 2">
    <name type="scientific">Scophthalmus maximus</name>
    <name type="common">Turbot</name>
    <name type="synonym">Psetta maxima</name>
    <dbReference type="NCBI Taxonomy" id="52904"/>
    <lineage>
        <taxon>Eukaryota</taxon>
        <taxon>Metazoa</taxon>
        <taxon>Chordata</taxon>
        <taxon>Craniata</taxon>
        <taxon>Vertebrata</taxon>
        <taxon>Euteleostomi</taxon>
        <taxon>Actinopterygii</taxon>
        <taxon>Neopterygii</taxon>
        <taxon>Teleostei</taxon>
        <taxon>Neoteleostei</taxon>
        <taxon>Acanthomorphata</taxon>
        <taxon>Carangaria</taxon>
        <taxon>Pleuronectiformes</taxon>
        <taxon>Pleuronectoidei</taxon>
        <taxon>Scophthalmidae</taxon>
        <taxon>Scophthalmus</taxon>
    </lineage>
</organism>
<dbReference type="EMBL" id="CP026259">
    <property type="protein sequence ID" value="AWP16009.1"/>
    <property type="molecule type" value="Genomic_DNA"/>
</dbReference>
<accession>A0A2U9CJR6</accession>
<proteinExistence type="predicted"/>
<gene>
    <name evidence="1" type="ORF">SMAX5B_009049</name>
</gene>
<keyword evidence="2" id="KW-1185">Reference proteome</keyword>